<keyword evidence="8" id="KW-1185">Reference proteome</keyword>
<feature type="domain" description="Radical SAM core" evidence="6">
    <location>
        <begin position="9"/>
        <end position="246"/>
    </location>
</feature>
<evidence type="ECO:0000256" key="4">
    <source>
        <dbReference type="ARBA" id="ARBA00023004"/>
    </source>
</evidence>
<dbReference type="AlphaFoldDB" id="A0A2T0B8B9"/>
<dbReference type="SMART" id="SM00729">
    <property type="entry name" value="Elp3"/>
    <property type="match status" value="1"/>
</dbReference>
<dbReference type="EMBL" id="PVXO01000009">
    <property type="protein sequence ID" value="PRR80138.1"/>
    <property type="molecule type" value="Genomic_DNA"/>
</dbReference>
<dbReference type="PANTHER" id="PTHR43409:SF4">
    <property type="entry name" value="RADICAL SAM SUPERFAMILY PROTEIN"/>
    <property type="match status" value="1"/>
</dbReference>
<dbReference type="CDD" id="cd01335">
    <property type="entry name" value="Radical_SAM"/>
    <property type="match status" value="1"/>
</dbReference>
<protein>
    <submittedName>
        <fullName evidence="7">Coproporphyrinogen III oxidase</fullName>
    </submittedName>
</protein>
<evidence type="ECO:0000259" key="6">
    <source>
        <dbReference type="PROSITE" id="PS51918"/>
    </source>
</evidence>
<evidence type="ECO:0000256" key="2">
    <source>
        <dbReference type="ARBA" id="ARBA00022691"/>
    </source>
</evidence>
<comment type="caution">
    <text evidence="7">The sequence shown here is derived from an EMBL/GenBank/DDBJ whole genome shotgun (WGS) entry which is preliminary data.</text>
</comment>
<reference evidence="7 8" key="1">
    <citation type="submission" date="2018-03" db="EMBL/GenBank/DDBJ databases">
        <title>Genome sequence of Clostridium liquoris DSM 100320.</title>
        <authorList>
            <person name="Poehlein A."/>
            <person name="Daniel R."/>
        </authorList>
    </citation>
    <scope>NUCLEOTIDE SEQUENCE [LARGE SCALE GENOMIC DNA]</scope>
    <source>
        <strain evidence="7 8">DSM 100320</strain>
    </source>
</reference>
<keyword evidence="4" id="KW-0408">Iron</keyword>
<dbReference type="Proteomes" id="UP000239706">
    <property type="component" value="Unassembled WGS sequence"/>
</dbReference>
<organism evidence="7 8">
    <name type="scientific">Clostridium liquoris</name>
    <dbReference type="NCBI Taxonomy" id="1289519"/>
    <lineage>
        <taxon>Bacteria</taxon>
        <taxon>Bacillati</taxon>
        <taxon>Bacillota</taxon>
        <taxon>Clostridia</taxon>
        <taxon>Eubacteriales</taxon>
        <taxon>Clostridiaceae</taxon>
        <taxon>Clostridium</taxon>
    </lineage>
</organism>
<evidence type="ECO:0000313" key="8">
    <source>
        <dbReference type="Proteomes" id="UP000239706"/>
    </source>
</evidence>
<dbReference type="OrthoDB" id="9777636at2"/>
<accession>A0A2T0B8B9</accession>
<dbReference type="PROSITE" id="PS51918">
    <property type="entry name" value="RADICAL_SAM"/>
    <property type="match status" value="1"/>
</dbReference>
<comment type="cofactor">
    <cofactor evidence="1">
        <name>[4Fe-4S] cluster</name>
        <dbReference type="ChEBI" id="CHEBI:49883"/>
    </cofactor>
</comment>
<keyword evidence="2" id="KW-0949">S-adenosyl-L-methionine</keyword>
<dbReference type="SFLD" id="SFLDG01082">
    <property type="entry name" value="B12-binding_domain_containing"/>
    <property type="match status" value="1"/>
</dbReference>
<evidence type="ECO:0000256" key="3">
    <source>
        <dbReference type="ARBA" id="ARBA00022723"/>
    </source>
</evidence>
<proteinExistence type="predicted"/>
<dbReference type="InterPro" id="IPR058240">
    <property type="entry name" value="rSAM_sf"/>
</dbReference>
<evidence type="ECO:0000313" key="7">
    <source>
        <dbReference type="EMBL" id="PRR80138.1"/>
    </source>
</evidence>
<keyword evidence="5" id="KW-0411">Iron-sulfur</keyword>
<dbReference type="InterPro" id="IPR013785">
    <property type="entry name" value="Aldolase_TIM"/>
</dbReference>
<evidence type="ECO:0000256" key="5">
    <source>
        <dbReference type="ARBA" id="ARBA00023014"/>
    </source>
</evidence>
<dbReference type="Pfam" id="PF04055">
    <property type="entry name" value="Radical_SAM"/>
    <property type="match status" value="1"/>
</dbReference>
<evidence type="ECO:0000256" key="1">
    <source>
        <dbReference type="ARBA" id="ARBA00001966"/>
    </source>
</evidence>
<name>A0A2T0B8B9_9CLOT</name>
<dbReference type="GO" id="GO:0051536">
    <property type="term" value="F:iron-sulfur cluster binding"/>
    <property type="evidence" value="ECO:0007669"/>
    <property type="project" value="UniProtKB-KW"/>
</dbReference>
<dbReference type="PANTHER" id="PTHR43409">
    <property type="entry name" value="ANAEROBIC MAGNESIUM-PROTOPORPHYRIN IX MONOMETHYL ESTER CYCLASE-RELATED"/>
    <property type="match status" value="1"/>
</dbReference>
<dbReference type="GO" id="GO:0046872">
    <property type="term" value="F:metal ion binding"/>
    <property type="evidence" value="ECO:0007669"/>
    <property type="project" value="UniProtKB-KW"/>
</dbReference>
<dbReference type="GO" id="GO:0003824">
    <property type="term" value="F:catalytic activity"/>
    <property type="evidence" value="ECO:0007669"/>
    <property type="project" value="InterPro"/>
</dbReference>
<dbReference type="InterPro" id="IPR051198">
    <property type="entry name" value="BchE-like"/>
</dbReference>
<dbReference type="SFLD" id="SFLDS00029">
    <property type="entry name" value="Radical_SAM"/>
    <property type="match status" value="1"/>
</dbReference>
<dbReference type="Gene3D" id="3.20.20.70">
    <property type="entry name" value="Aldolase class I"/>
    <property type="match status" value="1"/>
</dbReference>
<dbReference type="RefSeq" id="WP_106062699.1">
    <property type="nucleotide sequence ID" value="NZ_PVXO01000009.1"/>
</dbReference>
<keyword evidence="3" id="KW-0479">Metal-binding</keyword>
<dbReference type="SUPFAM" id="SSF102114">
    <property type="entry name" value="Radical SAM enzymes"/>
    <property type="match status" value="1"/>
</dbReference>
<dbReference type="SFLD" id="SFLDG01095">
    <property type="entry name" value="Uncharacterised_Radical_SAM_Su"/>
    <property type="match status" value="1"/>
</dbReference>
<dbReference type="InterPro" id="IPR006638">
    <property type="entry name" value="Elp3/MiaA/NifB-like_rSAM"/>
</dbReference>
<sequence length="289" mass="32660">MEYEGIVYRPPSEAYSLIIQVTIGCAHNKCSFCSMYKNKKFRIRSLKEIFHDLEEGKNYYRRIDKIFLADGDALCLPTDHLKSILIKIKELFPQCNRVGIYATPKDILRKSLEDLQELRELGLGIIYMGLESGSEEILKDINKGVTQKEMIEAGKKVKKSGIPLSLTVISGIGGKDKLYNHGVETGKVISEINPDFIGLLTLMLEPGTEITDKVASGEFNLLTPEEVMLETKVLLQNTEVTNCIFRSNHASNYVSLKGTLPFDKDKLIHTIDEILKEGYNYKSELYRGL</sequence>
<gene>
    <name evidence="7" type="ORF">CLLI_05220</name>
</gene>
<dbReference type="InterPro" id="IPR007197">
    <property type="entry name" value="rSAM"/>
</dbReference>